<dbReference type="Pfam" id="PF01547">
    <property type="entry name" value="SBP_bac_1"/>
    <property type="match status" value="1"/>
</dbReference>
<organism evidence="1 2">
    <name type="scientific">Candidatus Caccosoma faecigallinarum</name>
    <dbReference type="NCBI Taxonomy" id="2840720"/>
    <lineage>
        <taxon>Bacteria</taxon>
        <taxon>Bacillati</taxon>
        <taxon>Bacillota</taxon>
        <taxon>Bacillota incertae sedis</taxon>
        <taxon>Candidatus Caccosoma</taxon>
    </lineage>
</organism>
<accession>A0A9D1G835</accession>
<name>A0A9D1G835_9FIRM</name>
<dbReference type="PROSITE" id="PS51257">
    <property type="entry name" value="PROKAR_LIPOPROTEIN"/>
    <property type="match status" value="1"/>
</dbReference>
<dbReference type="SUPFAM" id="SSF53850">
    <property type="entry name" value="Periplasmic binding protein-like II"/>
    <property type="match status" value="1"/>
</dbReference>
<sequence>MKNSKFLLLPAMIALISLTGCKKNEVQTGHDDLGFIPESVTSYQGDIDVLLYIEGQSGEMRDIGNPKRTQSDFFDAALARFGAAAREFRNIAPGVRINVRYTSIANYNDSIMAYISEKGHVPHIMHGTDHVNEMIQKGYATDLTKYKDSELYKSYDDGILNEFKFGGFQGAFPYMIYPMGVFVNTRLFESSQANYGDFDALLADYTFENFVEACENAKNFDANVAALPHMQQDFVSYMAPSINQSYKFDRRVELNNSLVEDLLALEKRLYDTVAYEYIVGNNNSPKPGMDDAGIADWNGNKDFIQNDRYVFNAEMPWNLGLLSLMATEAGKEADFDYLPWPKADEDSENVVGMIAEGLTIGNQCPLDATGTARCVEGGELATDVAAYFTMFLTNDPRSLEARSEIDWLNIDEPVKGVLDLPTVDKNFKFSFQAEDEENAFYLQLRDWLECYSTWWEKESEDDVPDVYNYENIKPGFKQVLEIFYGEDETRRINFYGIPDNLPNAQGGTDDIMKEWIGRYNCNNILISDSTWVSTVRARLSEWEDSINQKIDAVYNYFQ</sequence>
<evidence type="ECO:0000313" key="1">
    <source>
        <dbReference type="EMBL" id="HIT17135.1"/>
    </source>
</evidence>
<reference evidence="1" key="1">
    <citation type="submission" date="2020-10" db="EMBL/GenBank/DDBJ databases">
        <authorList>
            <person name="Gilroy R."/>
        </authorList>
    </citation>
    <scope>NUCLEOTIDE SEQUENCE</scope>
    <source>
        <strain evidence="1">14508</strain>
    </source>
</reference>
<protein>
    <submittedName>
        <fullName evidence="1">Extracellular solute-binding protein</fullName>
    </submittedName>
</protein>
<dbReference type="EMBL" id="DVKI01000061">
    <property type="protein sequence ID" value="HIT17135.1"/>
    <property type="molecule type" value="Genomic_DNA"/>
</dbReference>
<dbReference type="Proteomes" id="UP000886893">
    <property type="component" value="Unassembled WGS sequence"/>
</dbReference>
<evidence type="ECO:0000313" key="2">
    <source>
        <dbReference type="Proteomes" id="UP000886893"/>
    </source>
</evidence>
<dbReference type="Gene3D" id="3.40.190.10">
    <property type="entry name" value="Periplasmic binding protein-like II"/>
    <property type="match status" value="1"/>
</dbReference>
<comment type="caution">
    <text evidence="1">The sequence shown here is derived from an EMBL/GenBank/DDBJ whole genome shotgun (WGS) entry which is preliminary data.</text>
</comment>
<dbReference type="AlphaFoldDB" id="A0A9D1G835"/>
<reference evidence="1" key="2">
    <citation type="journal article" date="2021" name="PeerJ">
        <title>Extensive microbial diversity within the chicken gut microbiome revealed by metagenomics and culture.</title>
        <authorList>
            <person name="Gilroy R."/>
            <person name="Ravi A."/>
            <person name="Getino M."/>
            <person name="Pursley I."/>
            <person name="Horton D.L."/>
            <person name="Alikhan N.F."/>
            <person name="Baker D."/>
            <person name="Gharbi K."/>
            <person name="Hall N."/>
            <person name="Watson M."/>
            <person name="Adriaenssens E.M."/>
            <person name="Foster-Nyarko E."/>
            <person name="Jarju S."/>
            <person name="Secka A."/>
            <person name="Antonio M."/>
            <person name="Oren A."/>
            <person name="Chaudhuri R.R."/>
            <person name="La Ragione R."/>
            <person name="Hildebrand F."/>
            <person name="Pallen M.J."/>
        </authorList>
    </citation>
    <scope>NUCLEOTIDE SEQUENCE</scope>
    <source>
        <strain evidence="1">14508</strain>
    </source>
</reference>
<gene>
    <name evidence="1" type="ORF">IAD04_01985</name>
</gene>
<proteinExistence type="predicted"/>
<dbReference type="InterPro" id="IPR006059">
    <property type="entry name" value="SBP"/>
</dbReference>